<organism evidence="1 2">
    <name type="scientific">Streptomyces pseudovenezuelae</name>
    <dbReference type="NCBI Taxonomy" id="67350"/>
    <lineage>
        <taxon>Bacteria</taxon>
        <taxon>Bacillati</taxon>
        <taxon>Actinomycetota</taxon>
        <taxon>Actinomycetes</taxon>
        <taxon>Kitasatosporales</taxon>
        <taxon>Streptomycetaceae</taxon>
        <taxon>Streptomyces</taxon>
        <taxon>Streptomyces aurantiacus group</taxon>
    </lineage>
</organism>
<comment type="caution">
    <text evidence="1">The sequence shown here is derived from an EMBL/GenBank/DDBJ whole genome shotgun (WGS) entry which is preliminary data.</text>
</comment>
<sequence>MAAMRFRLLGRLELVNGNGSVVLPGVVSRAIVGRLLLDRARQAHAGLLEPLARHAVGVLLDRLDAHHRSGANARGGTDRVRDWLAGSPSVLAAFC</sequence>
<evidence type="ECO:0000313" key="2">
    <source>
        <dbReference type="Proteomes" id="UP001160499"/>
    </source>
</evidence>
<proteinExistence type="predicted"/>
<dbReference type="EMBL" id="JARXVH010000008">
    <property type="protein sequence ID" value="MDH6218060.1"/>
    <property type="molecule type" value="Genomic_DNA"/>
</dbReference>
<evidence type="ECO:0000313" key="1">
    <source>
        <dbReference type="EMBL" id="MDH6218060.1"/>
    </source>
</evidence>
<protein>
    <submittedName>
        <fullName evidence="1">Uncharacterized protein</fullName>
    </submittedName>
</protein>
<name>A0ABT6LP33_9ACTN</name>
<accession>A0ABT6LP33</accession>
<keyword evidence="2" id="KW-1185">Reference proteome</keyword>
<gene>
    <name evidence="1" type="ORF">M2283_005392</name>
</gene>
<reference evidence="1 2" key="1">
    <citation type="submission" date="2023-04" db="EMBL/GenBank/DDBJ databases">
        <title>Forest soil microbial communities from Buena Vista Peninsula, Colon Province, Panama.</title>
        <authorList>
            <person name="Bouskill N."/>
        </authorList>
    </citation>
    <scope>NUCLEOTIDE SEQUENCE [LARGE SCALE GENOMIC DNA]</scope>
    <source>
        <strain evidence="1 2">GGS1</strain>
    </source>
</reference>
<dbReference type="Proteomes" id="UP001160499">
    <property type="component" value="Unassembled WGS sequence"/>
</dbReference>